<keyword evidence="4" id="KW-1185">Reference proteome</keyword>
<dbReference type="InterPro" id="IPR000866">
    <property type="entry name" value="AhpC/TSA"/>
</dbReference>
<feature type="domain" description="Thioredoxin" evidence="2">
    <location>
        <begin position="30"/>
        <end position="174"/>
    </location>
</feature>
<dbReference type="Pfam" id="PF00578">
    <property type="entry name" value="AhpC-TSA"/>
    <property type="match status" value="1"/>
</dbReference>
<name>A0A545U9M7_9GAMM</name>
<evidence type="ECO:0000256" key="1">
    <source>
        <dbReference type="ARBA" id="ARBA00023284"/>
    </source>
</evidence>
<dbReference type="PANTHER" id="PTHR42852:SF17">
    <property type="entry name" value="THIOREDOXIN-LIKE PROTEIN HI_1115"/>
    <property type="match status" value="1"/>
</dbReference>
<keyword evidence="1" id="KW-0676">Redox-active center</keyword>
<dbReference type="SUPFAM" id="SSF52833">
    <property type="entry name" value="Thioredoxin-like"/>
    <property type="match status" value="1"/>
</dbReference>
<dbReference type="EMBL" id="VHSG01000002">
    <property type="protein sequence ID" value="TQV86175.1"/>
    <property type="molecule type" value="Genomic_DNA"/>
</dbReference>
<dbReference type="InterPro" id="IPR017937">
    <property type="entry name" value="Thioredoxin_CS"/>
</dbReference>
<dbReference type="InterPro" id="IPR013766">
    <property type="entry name" value="Thioredoxin_domain"/>
</dbReference>
<reference evidence="3 4" key="1">
    <citation type="submission" date="2019-06" db="EMBL/GenBank/DDBJ databases">
        <title>Whole genome sequence for Cellvibrionaceae sp. R142.</title>
        <authorList>
            <person name="Wang G."/>
        </authorList>
    </citation>
    <scope>NUCLEOTIDE SEQUENCE [LARGE SCALE GENOMIC DNA]</scope>
    <source>
        <strain evidence="3 4">R142</strain>
    </source>
</reference>
<dbReference type="Gene3D" id="3.40.30.10">
    <property type="entry name" value="Glutaredoxin"/>
    <property type="match status" value="1"/>
</dbReference>
<accession>A0A545U9M7</accession>
<sequence length="174" mass="19176">MIRYGVWIAACLFCVMGCEPTEEDKLVVATTAGVPAPAFRLRDLAGNPVALADSHGAVRVINFWATWCAPCRVEMPTLEALQEQFAPEQVLVLAVSVDENPAEVASYIAAERYTFSVLLDNHRQAAPRYGANMYPFSVIVDKRGRMIDKIAGITDWSSADKVAYLRQLAEQPVE</sequence>
<dbReference type="GO" id="GO:0016209">
    <property type="term" value="F:antioxidant activity"/>
    <property type="evidence" value="ECO:0007669"/>
    <property type="project" value="InterPro"/>
</dbReference>
<protein>
    <submittedName>
        <fullName evidence="3">TlpA family protein disulfide reductase</fullName>
    </submittedName>
</protein>
<dbReference type="InterPro" id="IPR036249">
    <property type="entry name" value="Thioredoxin-like_sf"/>
</dbReference>
<evidence type="ECO:0000313" key="4">
    <source>
        <dbReference type="Proteomes" id="UP000319732"/>
    </source>
</evidence>
<proteinExistence type="predicted"/>
<dbReference type="OrthoDB" id="9799347at2"/>
<evidence type="ECO:0000259" key="2">
    <source>
        <dbReference type="PROSITE" id="PS51352"/>
    </source>
</evidence>
<dbReference type="AlphaFoldDB" id="A0A545U9M7"/>
<evidence type="ECO:0000313" key="3">
    <source>
        <dbReference type="EMBL" id="TQV86175.1"/>
    </source>
</evidence>
<dbReference type="Proteomes" id="UP000319732">
    <property type="component" value="Unassembled WGS sequence"/>
</dbReference>
<dbReference type="PANTHER" id="PTHR42852">
    <property type="entry name" value="THIOL:DISULFIDE INTERCHANGE PROTEIN DSBE"/>
    <property type="match status" value="1"/>
</dbReference>
<dbReference type="InterPro" id="IPR050553">
    <property type="entry name" value="Thioredoxin_ResA/DsbE_sf"/>
</dbReference>
<dbReference type="PROSITE" id="PS51352">
    <property type="entry name" value="THIOREDOXIN_2"/>
    <property type="match status" value="1"/>
</dbReference>
<organism evidence="3 4">
    <name type="scientific">Exilibacterium tricleocarpae</name>
    <dbReference type="NCBI Taxonomy" id="2591008"/>
    <lineage>
        <taxon>Bacteria</taxon>
        <taxon>Pseudomonadati</taxon>
        <taxon>Pseudomonadota</taxon>
        <taxon>Gammaproteobacteria</taxon>
        <taxon>Cellvibrionales</taxon>
        <taxon>Cellvibrionaceae</taxon>
        <taxon>Exilibacterium</taxon>
    </lineage>
</organism>
<comment type="caution">
    <text evidence="3">The sequence shown here is derived from an EMBL/GenBank/DDBJ whole genome shotgun (WGS) entry which is preliminary data.</text>
</comment>
<dbReference type="RefSeq" id="WP_142902327.1">
    <property type="nucleotide sequence ID" value="NZ_ML660087.1"/>
</dbReference>
<dbReference type="PROSITE" id="PS00194">
    <property type="entry name" value="THIOREDOXIN_1"/>
    <property type="match status" value="1"/>
</dbReference>
<gene>
    <name evidence="3" type="ORF">FKG94_01065</name>
</gene>
<dbReference type="GO" id="GO:0015036">
    <property type="term" value="F:disulfide oxidoreductase activity"/>
    <property type="evidence" value="ECO:0007669"/>
    <property type="project" value="UniProtKB-ARBA"/>
</dbReference>
<dbReference type="CDD" id="cd02966">
    <property type="entry name" value="TlpA_like_family"/>
    <property type="match status" value="1"/>
</dbReference>